<dbReference type="Gene3D" id="2.40.170.20">
    <property type="entry name" value="TonB-dependent receptor, beta-barrel domain"/>
    <property type="match status" value="1"/>
</dbReference>
<reference evidence="16" key="1">
    <citation type="journal article" date="2019" name="Int. J. Syst. Evol. Microbiol.">
        <title>The Global Catalogue of Microorganisms (GCM) 10K type strain sequencing project: providing services to taxonomists for standard genome sequencing and annotation.</title>
        <authorList>
            <consortium name="The Broad Institute Genomics Platform"/>
            <consortium name="The Broad Institute Genome Sequencing Center for Infectious Disease"/>
            <person name="Wu L."/>
            <person name="Ma J."/>
        </authorList>
    </citation>
    <scope>NUCLEOTIDE SEQUENCE [LARGE SCALE GENOMIC DNA]</scope>
    <source>
        <strain evidence="16">CCUG 54356</strain>
    </source>
</reference>
<evidence type="ECO:0000313" key="16">
    <source>
        <dbReference type="Proteomes" id="UP001597264"/>
    </source>
</evidence>
<feature type="short sequence motif" description="TonB C-terminal box" evidence="10">
    <location>
        <begin position="831"/>
        <end position="848"/>
    </location>
</feature>
<keyword evidence="3 9" id="KW-1134">Transmembrane beta strand</keyword>
<dbReference type="InterPro" id="IPR039426">
    <property type="entry name" value="TonB-dep_rcpt-like"/>
</dbReference>
<protein>
    <submittedName>
        <fullName evidence="15">TonB-dependent receptor</fullName>
    </submittedName>
</protein>
<dbReference type="PROSITE" id="PS01156">
    <property type="entry name" value="TONB_DEPENDENT_REC_2"/>
    <property type="match status" value="1"/>
</dbReference>
<evidence type="ECO:0000259" key="13">
    <source>
        <dbReference type="Pfam" id="PF00593"/>
    </source>
</evidence>
<evidence type="ECO:0000256" key="12">
    <source>
        <dbReference type="SAM" id="SignalP"/>
    </source>
</evidence>
<evidence type="ECO:0000256" key="9">
    <source>
        <dbReference type="PROSITE-ProRule" id="PRU01360"/>
    </source>
</evidence>
<feature type="domain" description="TonB-dependent receptor-like beta-barrel" evidence="13">
    <location>
        <begin position="479"/>
        <end position="815"/>
    </location>
</feature>
<dbReference type="InterPro" id="IPR000531">
    <property type="entry name" value="Beta-barrel_TonB"/>
</dbReference>
<dbReference type="InterPro" id="IPR012910">
    <property type="entry name" value="Plug_dom"/>
</dbReference>
<evidence type="ECO:0000256" key="10">
    <source>
        <dbReference type="PROSITE-ProRule" id="PRU10144"/>
    </source>
</evidence>
<keyword evidence="4 9" id="KW-0812">Transmembrane</keyword>
<keyword evidence="16" id="KW-1185">Reference proteome</keyword>
<keyword evidence="6 11" id="KW-0798">TonB box</keyword>
<keyword evidence="8 9" id="KW-0998">Cell outer membrane</keyword>
<dbReference type="PROSITE" id="PS52016">
    <property type="entry name" value="TONB_DEPENDENT_REC_3"/>
    <property type="match status" value="1"/>
</dbReference>
<dbReference type="InterPro" id="IPR036942">
    <property type="entry name" value="Beta-barrel_TonB_sf"/>
</dbReference>
<dbReference type="NCBIfam" id="TIGR01782">
    <property type="entry name" value="TonB-Xanth-Caul"/>
    <property type="match status" value="1"/>
</dbReference>
<dbReference type="Pfam" id="PF07715">
    <property type="entry name" value="Plug"/>
    <property type="match status" value="1"/>
</dbReference>
<dbReference type="SUPFAM" id="SSF56935">
    <property type="entry name" value="Porins"/>
    <property type="match status" value="1"/>
</dbReference>
<keyword evidence="15" id="KW-0675">Receptor</keyword>
<dbReference type="Pfam" id="PF00593">
    <property type="entry name" value="TonB_dep_Rec_b-barrel"/>
    <property type="match status" value="1"/>
</dbReference>
<evidence type="ECO:0000256" key="1">
    <source>
        <dbReference type="ARBA" id="ARBA00004571"/>
    </source>
</evidence>
<evidence type="ECO:0000256" key="3">
    <source>
        <dbReference type="ARBA" id="ARBA00022452"/>
    </source>
</evidence>
<dbReference type="PANTHER" id="PTHR40980">
    <property type="entry name" value="PLUG DOMAIN-CONTAINING PROTEIN"/>
    <property type="match status" value="1"/>
</dbReference>
<evidence type="ECO:0000259" key="14">
    <source>
        <dbReference type="Pfam" id="PF07715"/>
    </source>
</evidence>
<dbReference type="PANTHER" id="PTHR40980:SF3">
    <property type="entry name" value="TONB-DEPENDENT RECEPTOR-LIKE BETA-BARREL DOMAIN-CONTAINING PROTEIN"/>
    <property type="match status" value="1"/>
</dbReference>
<evidence type="ECO:0000256" key="4">
    <source>
        <dbReference type="ARBA" id="ARBA00022692"/>
    </source>
</evidence>
<sequence>MIKFKRNRLSLLISLSPSLVLAGVALPGMAQSVDGSAAEAVEEIVVMASPIRDSQKAAIDAKRDADNNVDVISADTIGRFPDQNLADSLGRVPGLAIERDQGQARYINFRGAPFRYTSLAIDGLSIPGAENGRVPRFDSFPSVITSRIDANKAIMPNMPGEAVSGYINISTFDPFAQSGWAVSTDVGLGNQQLGDGDIEKLALRTSWSGDNFGFSLFTSENSREQTTDNREYGIERDANGELLVNELDFRSYKVTREDRAHGGRFEFRGDGAVERVFVSTLYNEFQDFEERNQFVFDFAGGADAVGAPQVSGEVGENQFALVGRALEYGLYENSTFTNTLGADFALGEWLLESRINFTETENIMYLPMPRSEGGFVMASFDVSDLYDPAVSDLVDFATQTPVGINDIQYSARGRLGMQIGSEMSIDATKFKLDAERDLMLFGLDATVKTGVEMDSREADGYGMVLAMGEFPAEINIADYATDKAWDSNFSNGITGATYYDNKALRKAWADVAGGLNLTPNDSQAIRLEEDVTAGYVMVTTRYDWGNLVLGARAENTDYLSEGPTGNFEDSFTHVLPSAHLNVDLAEDVKLRMSVSTGVSRPTYSEWRGDDMVDFIQSTVTAGNPELDAEESLGADLALEWYAGDASLLSAGLFTRNIDNVIYAQSDYIPGDAYLPDVGADGWVYTQYINGSNGKMRGAEFNAIAQAADFLPALDGFGISANLTLLDSEFETRDGSRHSLPGTSDSIFNASVFYEMEGFSIRLNHQYRDDWLSTTENVGMTDYWAEQQRVDLSVSYDLPTPVLGADVTLYANANNLTDEQDVRYTGDESMPNQVENFGRRYLAGFRVNF</sequence>
<evidence type="ECO:0000313" key="15">
    <source>
        <dbReference type="EMBL" id="MFD1215699.1"/>
    </source>
</evidence>
<evidence type="ECO:0000256" key="6">
    <source>
        <dbReference type="ARBA" id="ARBA00023077"/>
    </source>
</evidence>
<evidence type="ECO:0000256" key="11">
    <source>
        <dbReference type="RuleBase" id="RU003357"/>
    </source>
</evidence>
<accession>A0ABW3U5A3</accession>
<dbReference type="Gene3D" id="2.170.130.10">
    <property type="entry name" value="TonB-dependent receptor, plug domain"/>
    <property type="match status" value="1"/>
</dbReference>
<keyword evidence="7 9" id="KW-0472">Membrane</keyword>
<feature type="signal peptide" evidence="12">
    <location>
        <begin position="1"/>
        <end position="22"/>
    </location>
</feature>
<dbReference type="EMBL" id="JBHTLR010000004">
    <property type="protein sequence ID" value="MFD1215699.1"/>
    <property type="molecule type" value="Genomic_DNA"/>
</dbReference>
<evidence type="ECO:0000256" key="8">
    <source>
        <dbReference type="ARBA" id="ARBA00023237"/>
    </source>
</evidence>
<comment type="caution">
    <text evidence="15">The sequence shown here is derived from an EMBL/GenBank/DDBJ whole genome shotgun (WGS) entry which is preliminary data.</text>
</comment>
<dbReference type="CDD" id="cd01347">
    <property type="entry name" value="ligand_gated_channel"/>
    <property type="match status" value="1"/>
</dbReference>
<comment type="similarity">
    <text evidence="9 11">Belongs to the TonB-dependent receptor family.</text>
</comment>
<dbReference type="InterPro" id="IPR010104">
    <property type="entry name" value="TonB_rcpt_bac"/>
</dbReference>
<evidence type="ECO:0000256" key="7">
    <source>
        <dbReference type="ARBA" id="ARBA00023136"/>
    </source>
</evidence>
<gene>
    <name evidence="15" type="ORF">ACFQ2X_03740</name>
</gene>
<comment type="subcellular location">
    <subcellularLocation>
        <location evidence="1 9">Cell outer membrane</location>
        <topology evidence="1 9">Multi-pass membrane protein</topology>
    </subcellularLocation>
</comment>
<organism evidence="15 16">
    <name type="scientific">Microbulbifer celer</name>
    <dbReference type="NCBI Taxonomy" id="435905"/>
    <lineage>
        <taxon>Bacteria</taxon>
        <taxon>Pseudomonadati</taxon>
        <taxon>Pseudomonadota</taxon>
        <taxon>Gammaproteobacteria</taxon>
        <taxon>Cellvibrionales</taxon>
        <taxon>Microbulbiferaceae</taxon>
        <taxon>Microbulbifer</taxon>
    </lineage>
</organism>
<dbReference type="InterPro" id="IPR037066">
    <property type="entry name" value="Plug_dom_sf"/>
</dbReference>
<evidence type="ECO:0000256" key="2">
    <source>
        <dbReference type="ARBA" id="ARBA00022448"/>
    </source>
</evidence>
<dbReference type="InterPro" id="IPR010917">
    <property type="entry name" value="TonB_rcpt_CS"/>
</dbReference>
<keyword evidence="2 9" id="KW-0813">Transport</keyword>
<dbReference type="Proteomes" id="UP001597264">
    <property type="component" value="Unassembled WGS sequence"/>
</dbReference>
<keyword evidence="5 12" id="KW-0732">Signal</keyword>
<dbReference type="RefSeq" id="WP_230437567.1">
    <property type="nucleotide sequence ID" value="NZ_CP087715.1"/>
</dbReference>
<evidence type="ECO:0000256" key="5">
    <source>
        <dbReference type="ARBA" id="ARBA00022729"/>
    </source>
</evidence>
<feature type="domain" description="TonB-dependent receptor plug" evidence="14">
    <location>
        <begin position="62"/>
        <end position="153"/>
    </location>
</feature>
<proteinExistence type="inferred from homology"/>
<feature type="chain" id="PRO_5047501975" evidence="12">
    <location>
        <begin position="23"/>
        <end position="848"/>
    </location>
</feature>
<name>A0ABW3U5A3_9GAMM</name>